<proteinExistence type="inferred from homology"/>
<evidence type="ECO:0000256" key="6">
    <source>
        <dbReference type="ARBA" id="ARBA00022840"/>
    </source>
</evidence>
<evidence type="ECO:0000256" key="8">
    <source>
        <dbReference type="ARBA" id="ARBA00023136"/>
    </source>
</evidence>
<evidence type="ECO:0000256" key="3">
    <source>
        <dbReference type="ARBA" id="ARBA00022448"/>
    </source>
</evidence>
<dbReference type="InterPro" id="IPR050095">
    <property type="entry name" value="ECF_ABC_transporter_ATP-bd"/>
</dbReference>
<evidence type="ECO:0000259" key="11">
    <source>
        <dbReference type="PROSITE" id="PS50893"/>
    </source>
</evidence>
<dbReference type="Gene3D" id="3.40.50.300">
    <property type="entry name" value="P-loop containing nucleotide triphosphate hydrolases"/>
    <property type="match status" value="1"/>
</dbReference>
<gene>
    <name evidence="12" type="ORF">RI196_09770</name>
</gene>
<dbReference type="GO" id="GO:0005524">
    <property type="term" value="F:ATP binding"/>
    <property type="evidence" value="ECO:0007669"/>
    <property type="project" value="UniProtKB-KW"/>
</dbReference>
<keyword evidence="4 10" id="KW-1003">Cell membrane</keyword>
<dbReference type="NCBIfam" id="TIGR01166">
    <property type="entry name" value="cbiO"/>
    <property type="match status" value="1"/>
</dbReference>
<dbReference type="InterPro" id="IPR003439">
    <property type="entry name" value="ABC_transporter-like_ATP-bd"/>
</dbReference>
<evidence type="ECO:0000256" key="1">
    <source>
        <dbReference type="ARBA" id="ARBA00004202"/>
    </source>
</evidence>
<comment type="function">
    <text evidence="10">Part of an ABC transporter complex. Responsible for energy coupling to the transport system.</text>
</comment>
<dbReference type="InterPro" id="IPR015856">
    <property type="entry name" value="ABC_transpr_CbiO/EcfA_su"/>
</dbReference>
<dbReference type="InterPro" id="IPR027417">
    <property type="entry name" value="P-loop_NTPase"/>
</dbReference>
<dbReference type="InterPro" id="IPR017871">
    <property type="entry name" value="ABC_transporter-like_CS"/>
</dbReference>
<dbReference type="InterPro" id="IPR003593">
    <property type="entry name" value="AAA+_ATPase"/>
</dbReference>
<keyword evidence="8 10" id="KW-0472">Membrane</keyword>
<keyword evidence="3 10" id="KW-0813">Transport</keyword>
<name>A0ABY9WFI6_9BACI</name>
<evidence type="ECO:0000256" key="2">
    <source>
        <dbReference type="ARBA" id="ARBA00005417"/>
    </source>
</evidence>
<dbReference type="PROSITE" id="PS50893">
    <property type="entry name" value="ABC_TRANSPORTER_2"/>
    <property type="match status" value="1"/>
</dbReference>
<keyword evidence="13" id="KW-1185">Reference proteome</keyword>
<keyword evidence="6 10" id="KW-0067">ATP-binding</keyword>
<dbReference type="Pfam" id="PF00005">
    <property type="entry name" value="ABC_tran"/>
    <property type="match status" value="1"/>
</dbReference>
<evidence type="ECO:0000256" key="7">
    <source>
        <dbReference type="ARBA" id="ARBA00022967"/>
    </source>
</evidence>
<comment type="function">
    <text evidence="9">Probably part of an ABC transporter complex. Responsible for energy coupling to the transport system.</text>
</comment>
<keyword evidence="7" id="KW-1278">Translocase</keyword>
<evidence type="ECO:0000256" key="4">
    <source>
        <dbReference type="ARBA" id="ARBA00022475"/>
    </source>
</evidence>
<comment type="subcellular location">
    <subcellularLocation>
        <location evidence="1 10">Cell membrane</location>
        <topology evidence="1 10">Peripheral membrane protein</topology>
    </subcellularLocation>
</comment>
<reference evidence="12 13" key="1">
    <citation type="submission" date="2023-09" db="EMBL/GenBank/DDBJ databases">
        <title>Different Types of Thermotolerant Ring-Cleaving Dioxygenases derived from Aeribacillus composti HB-1 applied for multiple aromatic hydrocarbons removal.</title>
        <authorList>
            <person name="Cao L."/>
            <person name="Li M."/>
            <person name="Ma T."/>
        </authorList>
    </citation>
    <scope>NUCLEOTIDE SEQUENCE [LARGE SCALE GENOMIC DNA]</scope>
    <source>
        <strain evidence="12 13">HB-1</strain>
    </source>
</reference>
<keyword evidence="5 10" id="KW-0547">Nucleotide-binding</keyword>
<dbReference type="EMBL" id="CP134501">
    <property type="protein sequence ID" value="WNF34899.1"/>
    <property type="molecule type" value="Genomic_DNA"/>
</dbReference>
<dbReference type="SUPFAM" id="SSF52540">
    <property type="entry name" value="P-loop containing nucleoside triphosphate hydrolases"/>
    <property type="match status" value="1"/>
</dbReference>
<evidence type="ECO:0000313" key="13">
    <source>
        <dbReference type="Proteomes" id="UP001303701"/>
    </source>
</evidence>
<evidence type="ECO:0000256" key="5">
    <source>
        <dbReference type="ARBA" id="ARBA00022741"/>
    </source>
</evidence>
<dbReference type="SMART" id="SM00382">
    <property type="entry name" value="AAA"/>
    <property type="match status" value="1"/>
</dbReference>
<dbReference type="PANTHER" id="PTHR43553">
    <property type="entry name" value="HEAVY METAL TRANSPORTER"/>
    <property type="match status" value="1"/>
</dbReference>
<feature type="domain" description="ABC transporter" evidence="11">
    <location>
        <begin position="6"/>
        <end position="241"/>
    </location>
</feature>
<dbReference type="Proteomes" id="UP001303701">
    <property type="component" value="Chromosome"/>
</dbReference>
<dbReference type="PANTHER" id="PTHR43553:SF24">
    <property type="entry name" value="ENERGY-COUPLING FACTOR TRANSPORTER ATP-BINDING PROTEIN ECFA1"/>
    <property type="match status" value="1"/>
</dbReference>
<dbReference type="InterPro" id="IPR005876">
    <property type="entry name" value="Co_trans_ATP-bd"/>
</dbReference>
<sequence length="295" mass="33179">MQPILFNIDQLSHCYADGTIALRNVTLTIKQGKKIALLGNNGAGKSTLLLHLNGILRPTNGAIRFKGKEVAYDRKSLLSLRKQVGIVFQDPDSQLFSASVIQDISFGPQNLGLSKEEVLRKVEWAMEQTETTRFKDKPTHFLSLGQKKRVAIAGVLAMDPDIMILDEPTAGLDSYYSKQIMKVLDHIQKQGKTIILSTHDVNLAFEWADELIVMNDGEILCYGDPATVFEQDKLIRKAHLEKPWVMETFQTLVQAKIFPSNESMPKSKEELFEKIKDASSNFKISPSYMQIPILN</sequence>
<dbReference type="PROSITE" id="PS00211">
    <property type="entry name" value="ABC_TRANSPORTER_1"/>
    <property type="match status" value="1"/>
</dbReference>
<evidence type="ECO:0000256" key="10">
    <source>
        <dbReference type="RuleBase" id="RU364103"/>
    </source>
</evidence>
<protein>
    <recommendedName>
        <fullName evidence="10">ABC transporter ATP-binding protein</fullName>
    </recommendedName>
</protein>
<accession>A0ABY9WFI6</accession>
<dbReference type="CDD" id="cd03225">
    <property type="entry name" value="ABC_cobalt_CbiO_domain1"/>
    <property type="match status" value="1"/>
</dbReference>
<evidence type="ECO:0000313" key="12">
    <source>
        <dbReference type="EMBL" id="WNF34899.1"/>
    </source>
</evidence>
<evidence type="ECO:0000256" key="9">
    <source>
        <dbReference type="ARBA" id="ARBA00025157"/>
    </source>
</evidence>
<organism evidence="12 13">
    <name type="scientific">Aeribacillus composti</name>
    <dbReference type="NCBI Taxonomy" id="1868734"/>
    <lineage>
        <taxon>Bacteria</taxon>
        <taxon>Bacillati</taxon>
        <taxon>Bacillota</taxon>
        <taxon>Bacilli</taxon>
        <taxon>Bacillales</taxon>
        <taxon>Bacillaceae</taxon>
        <taxon>Aeribacillus</taxon>
    </lineage>
</organism>
<comment type="similarity">
    <text evidence="2 10">Belongs to the ABC transporter superfamily.</text>
</comment>